<keyword evidence="11" id="KW-0012">Acyltransferase</keyword>
<dbReference type="Proteomes" id="UP000184275">
    <property type="component" value="Unassembled WGS sequence"/>
</dbReference>
<evidence type="ECO:0000256" key="3">
    <source>
        <dbReference type="ARBA" id="ARBA00022516"/>
    </source>
</evidence>
<dbReference type="SUPFAM" id="SSF53659">
    <property type="entry name" value="Isocitrate/Isopropylmalate dehydrogenase-like"/>
    <property type="match status" value="1"/>
</dbReference>
<keyword evidence="3 10" id="KW-0444">Lipid biosynthesis</keyword>
<dbReference type="EC" id="2.3.1.274" evidence="8 10"/>
<dbReference type="EMBL" id="FUWU01000004">
    <property type="protein sequence ID" value="SJZ39482.1"/>
    <property type="molecule type" value="Genomic_DNA"/>
</dbReference>
<keyword evidence="6 10" id="KW-0594">Phospholipid biosynthesis</keyword>
<evidence type="ECO:0000313" key="12">
    <source>
        <dbReference type="EMBL" id="SJZ39482.1"/>
    </source>
</evidence>
<keyword evidence="2 10" id="KW-0963">Cytoplasm</keyword>
<reference evidence="11" key="1">
    <citation type="submission" date="2016-11" db="EMBL/GenBank/DDBJ databases">
        <authorList>
            <person name="Jaros S."/>
            <person name="Januszkiewicz K."/>
            <person name="Wedrychowicz H."/>
        </authorList>
    </citation>
    <scope>NUCLEOTIDE SEQUENCE [LARGE SCALE GENOMIC DNA]</scope>
    <source>
        <strain evidence="11">UWOS</strain>
    </source>
</reference>
<dbReference type="EMBL" id="FRAW01000004">
    <property type="protein sequence ID" value="SHK35045.1"/>
    <property type="molecule type" value="Genomic_DNA"/>
</dbReference>
<dbReference type="GO" id="GO:0005737">
    <property type="term" value="C:cytoplasm"/>
    <property type="evidence" value="ECO:0007669"/>
    <property type="project" value="UniProtKB-SubCell"/>
</dbReference>
<organism evidence="11 13">
    <name type="scientific">Fibrobacter intestinalis</name>
    <dbReference type="NCBI Taxonomy" id="28122"/>
    <lineage>
        <taxon>Bacteria</taxon>
        <taxon>Pseudomonadati</taxon>
        <taxon>Fibrobacterota</taxon>
        <taxon>Fibrobacteria</taxon>
        <taxon>Fibrobacterales</taxon>
        <taxon>Fibrobacteraceae</taxon>
        <taxon>Fibrobacter</taxon>
    </lineage>
</organism>
<dbReference type="GO" id="GO:0006633">
    <property type="term" value="P:fatty acid biosynthetic process"/>
    <property type="evidence" value="ECO:0007669"/>
    <property type="project" value="UniProtKB-UniRule"/>
</dbReference>
<dbReference type="Proteomes" id="UP000190449">
    <property type="component" value="Unassembled WGS sequence"/>
</dbReference>
<dbReference type="InterPro" id="IPR012281">
    <property type="entry name" value="Phospholipid_synth_PlsX-like"/>
</dbReference>
<gene>
    <name evidence="10" type="primary">plsX</name>
    <name evidence="12" type="ORF">SAMN02745108_00407</name>
    <name evidence="11" type="ORF">SAMN05720469_10488</name>
</gene>
<dbReference type="AlphaFoldDB" id="A0A1M6RRG9"/>
<keyword evidence="13" id="KW-1185">Reference proteome</keyword>
<keyword evidence="4 10" id="KW-0808">Transferase</keyword>
<dbReference type="InterPro" id="IPR003664">
    <property type="entry name" value="FA_synthesis"/>
</dbReference>
<evidence type="ECO:0000256" key="10">
    <source>
        <dbReference type="HAMAP-Rule" id="MF_00019"/>
    </source>
</evidence>
<dbReference type="Gene3D" id="3.40.718.10">
    <property type="entry name" value="Isopropylmalate Dehydrogenase"/>
    <property type="match status" value="1"/>
</dbReference>
<evidence type="ECO:0000256" key="9">
    <source>
        <dbReference type="ARBA" id="ARBA00046608"/>
    </source>
</evidence>
<evidence type="ECO:0000256" key="7">
    <source>
        <dbReference type="ARBA" id="ARBA00023264"/>
    </source>
</evidence>
<dbReference type="Pfam" id="PF02504">
    <property type="entry name" value="FA_synthesis"/>
    <property type="match status" value="1"/>
</dbReference>
<comment type="subcellular location">
    <subcellularLocation>
        <location evidence="10">Cytoplasm</location>
    </subcellularLocation>
    <text evidence="10">Associated with the membrane possibly through PlsY.</text>
</comment>
<sequence length="322" mass="33891">MISIALDAFGGDFAPDVVVQGAINAVNSSEGKFAVVLCGPEAEVKAKLKQFGYEGKLIQVVDAPELVAMDDHPTEVLRKKQNSGLVMCVALQKKGLVQASVSAGNSGAMMASCLMILGRTSENFARPPIGCILPTAAGQCILVDAGANVDEKPVVLKDFALAGSVFAECQLGIQNPKVGLLNMGEEEKKGPASVQEAYQLLKNAPVNFIGNIEGRDVVIGKADVVVCSGYVGNVLLKMYEGFYELHQKMFGKIDSEAGKKFNEAFDYRNAGGALLLGLKGTGIIAHGRSDAKAIEQAVKVAYAFAENKVPEKVGQKLAGIEA</sequence>
<comment type="function">
    <text evidence="10">Catalyzes the reversible formation of acyl-phosphate (acyl-PO(4)) from acyl-[acyl-carrier-protein] (acyl-ACP). This enzyme utilizes acyl-ACP as fatty acyl donor, but not acyl-CoA.</text>
</comment>
<accession>A0A1M6RRG9</accession>
<dbReference type="RefSeq" id="WP_073302736.1">
    <property type="nucleotide sequence ID" value="NZ_FRAW01000004.1"/>
</dbReference>
<proteinExistence type="inferred from homology"/>
<evidence type="ECO:0000256" key="5">
    <source>
        <dbReference type="ARBA" id="ARBA00023098"/>
    </source>
</evidence>
<dbReference type="PANTHER" id="PTHR30100:SF1">
    <property type="entry name" value="PHOSPHATE ACYLTRANSFERASE"/>
    <property type="match status" value="1"/>
</dbReference>
<dbReference type="PANTHER" id="PTHR30100">
    <property type="entry name" value="FATTY ACID/PHOSPHOLIPID SYNTHESIS PROTEIN PLSX"/>
    <property type="match status" value="1"/>
</dbReference>
<evidence type="ECO:0000313" key="13">
    <source>
        <dbReference type="Proteomes" id="UP000184275"/>
    </source>
</evidence>
<evidence type="ECO:0000256" key="4">
    <source>
        <dbReference type="ARBA" id="ARBA00022679"/>
    </source>
</evidence>
<evidence type="ECO:0000313" key="14">
    <source>
        <dbReference type="Proteomes" id="UP000190449"/>
    </source>
</evidence>
<comment type="similarity">
    <text evidence="10">Belongs to the PlsX family.</text>
</comment>
<dbReference type="UniPathway" id="UPA00085"/>
<reference evidence="13" key="2">
    <citation type="submission" date="2016-11" db="EMBL/GenBank/DDBJ databases">
        <authorList>
            <person name="Varghese N."/>
            <person name="Submissions S."/>
        </authorList>
    </citation>
    <scope>NUCLEOTIDE SEQUENCE [LARGE SCALE GENOMIC DNA]</scope>
    <source>
        <strain evidence="13">UWOS</strain>
    </source>
</reference>
<dbReference type="STRING" id="28122.SAMN02745108_00407"/>
<dbReference type="PIRSF" id="PIRSF002465">
    <property type="entry name" value="Phsphlp_syn_PlsX"/>
    <property type="match status" value="1"/>
</dbReference>
<keyword evidence="5 10" id="KW-0443">Lipid metabolism</keyword>
<dbReference type="GO" id="GO:0008654">
    <property type="term" value="P:phospholipid biosynthetic process"/>
    <property type="evidence" value="ECO:0007669"/>
    <property type="project" value="UniProtKB-KW"/>
</dbReference>
<evidence type="ECO:0000256" key="2">
    <source>
        <dbReference type="ARBA" id="ARBA00022490"/>
    </source>
</evidence>
<comment type="subunit">
    <text evidence="9 10">Homodimer. Probably interacts with PlsY.</text>
</comment>
<reference evidence="12 14" key="3">
    <citation type="submission" date="2017-02" db="EMBL/GenBank/DDBJ databases">
        <authorList>
            <person name="Peterson S.W."/>
        </authorList>
    </citation>
    <scope>NUCLEOTIDE SEQUENCE [LARGE SCALE GENOMIC DNA]</scope>
    <source>
        <strain evidence="12 14">ATCC 43854</strain>
    </source>
</reference>
<evidence type="ECO:0000256" key="1">
    <source>
        <dbReference type="ARBA" id="ARBA00001232"/>
    </source>
</evidence>
<dbReference type="NCBIfam" id="TIGR00182">
    <property type="entry name" value="plsX"/>
    <property type="match status" value="1"/>
</dbReference>
<comment type="catalytic activity">
    <reaction evidence="1 10">
        <text>a fatty acyl-[ACP] + phosphate = an acyl phosphate + holo-[ACP]</text>
        <dbReference type="Rhea" id="RHEA:42292"/>
        <dbReference type="Rhea" id="RHEA-COMP:9685"/>
        <dbReference type="Rhea" id="RHEA-COMP:14125"/>
        <dbReference type="ChEBI" id="CHEBI:43474"/>
        <dbReference type="ChEBI" id="CHEBI:59918"/>
        <dbReference type="ChEBI" id="CHEBI:64479"/>
        <dbReference type="ChEBI" id="CHEBI:138651"/>
        <dbReference type="EC" id="2.3.1.274"/>
    </reaction>
</comment>
<keyword evidence="7 10" id="KW-1208">Phospholipid metabolism</keyword>
<protein>
    <recommendedName>
        <fullName evidence="8 10">Phosphate acyltransferase</fullName>
        <ecNumber evidence="8 10">2.3.1.274</ecNumber>
    </recommendedName>
    <alternativeName>
        <fullName evidence="10">Acyl-ACP phosphotransacylase</fullName>
    </alternativeName>
    <alternativeName>
        <fullName evidence="10">Acyl-[acyl-carrier-protein]--phosphate acyltransferase</fullName>
    </alternativeName>
    <alternativeName>
        <fullName evidence="10">Phosphate-acyl-ACP acyltransferase</fullName>
    </alternativeName>
</protein>
<dbReference type="GO" id="GO:0043811">
    <property type="term" value="F:phosphate:acyl-[acyl carrier protein] acyltransferase activity"/>
    <property type="evidence" value="ECO:0007669"/>
    <property type="project" value="UniProtKB-UniRule"/>
</dbReference>
<accession>A0A1T4KAQ4</accession>
<evidence type="ECO:0000256" key="6">
    <source>
        <dbReference type="ARBA" id="ARBA00023209"/>
    </source>
</evidence>
<comment type="pathway">
    <text evidence="10">Lipid metabolism; phospholipid metabolism.</text>
</comment>
<evidence type="ECO:0000313" key="11">
    <source>
        <dbReference type="EMBL" id="SHK35045.1"/>
    </source>
</evidence>
<evidence type="ECO:0000256" key="8">
    <source>
        <dbReference type="ARBA" id="ARBA00024069"/>
    </source>
</evidence>
<dbReference type="HAMAP" id="MF_00019">
    <property type="entry name" value="PlsX"/>
    <property type="match status" value="1"/>
</dbReference>
<name>A0A1M6RRG9_9BACT</name>